<feature type="transmembrane region" description="Helical" evidence="2">
    <location>
        <begin position="138"/>
        <end position="157"/>
    </location>
</feature>
<evidence type="ECO:0000256" key="2">
    <source>
        <dbReference type="SAM" id="Phobius"/>
    </source>
</evidence>
<dbReference type="RefSeq" id="WP_259504310.1">
    <property type="nucleotide sequence ID" value="NZ_JANLCM010000001.1"/>
</dbReference>
<name>A0ABT2GKN7_9MICO</name>
<dbReference type="Proteomes" id="UP001165584">
    <property type="component" value="Unassembled WGS sequence"/>
</dbReference>
<reference evidence="3" key="1">
    <citation type="submission" date="2022-08" db="EMBL/GenBank/DDBJ databases">
        <authorList>
            <person name="Deng Y."/>
            <person name="Han X.-F."/>
            <person name="Zhang Y.-Q."/>
        </authorList>
    </citation>
    <scope>NUCLEOTIDE SEQUENCE</scope>
    <source>
        <strain evidence="3">CPCC 205763</strain>
    </source>
</reference>
<sequence>MSRRARAVSPVVAPVPTPSPTRRGPHQVLRPPRGLTALELDPLAAISARGFLIVVAAVSMLCAIGLTVVTADQISSWPLAVLALVLLAAGYGWFIRSAHFDVGVSNDRFAVSYALVAIATVLNSLSCLGSNVYVRDDWGLVTIGLVLMAAAPFRTYAELGTYTTISAAIAVLLAVLHSFTSFGSSIPLAVIVVVAVAPALALGLGSVGYARQLLLGIYAERLDQAASRDRQFDELRRTFVDDDVVGEIGSLREEIVPFLARVRQSGTMTVDDRVRAGVLAQNLQGSIAEARQSDSISDHVSELTDEAGLLPRLHEDDRATLRALLIALGSSSHVSPQGISLELVEGEDDRFGVVRCRADDVRALRADVLPFIRMARLMFHRASEQVTDDTLLVQFDIDRLS</sequence>
<keyword evidence="2" id="KW-0472">Membrane</keyword>
<dbReference type="EMBL" id="JANLCM010000001">
    <property type="protein sequence ID" value="MCS5716789.1"/>
    <property type="molecule type" value="Genomic_DNA"/>
</dbReference>
<feature type="transmembrane region" description="Helical" evidence="2">
    <location>
        <begin position="188"/>
        <end position="210"/>
    </location>
</feature>
<evidence type="ECO:0000256" key="1">
    <source>
        <dbReference type="SAM" id="MobiDB-lite"/>
    </source>
</evidence>
<keyword evidence="2" id="KW-0812">Transmembrane</keyword>
<keyword evidence="4" id="KW-1185">Reference proteome</keyword>
<feature type="transmembrane region" description="Helical" evidence="2">
    <location>
        <begin position="50"/>
        <end position="71"/>
    </location>
</feature>
<evidence type="ECO:0000313" key="3">
    <source>
        <dbReference type="EMBL" id="MCS5716789.1"/>
    </source>
</evidence>
<feature type="transmembrane region" description="Helical" evidence="2">
    <location>
        <begin position="110"/>
        <end position="132"/>
    </location>
</feature>
<organism evidence="3 4">
    <name type="scientific">Herbiconiux aconitum</name>
    <dbReference type="NCBI Taxonomy" id="2970913"/>
    <lineage>
        <taxon>Bacteria</taxon>
        <taxon>Bacillati</taxon>
        <taxon>Actinomycetota</taxon>
        <taxon>Actinomycetes</taxon>
        <taxon>Micrococcales</taxon>
        <taxon>Microbacteriaceae</taxon>
        <taxon>Herbiconiux</taxon>
    </lineage>
</organism>
<gene>
    <name evidence="3" type="ORF">N1027_01415</name>
</gene>
<protein>
    <submittedName>
        <fullName evidence="3">Uncharacterized protein</fullName>
    </submittedName>
</protein>
<comment type="caution">
    <text evidence="3">The sequence shown here is derived from an EMBL/GenBank/DDBJ whole genome shotgun (WGS) entry which is preliminary data.</text>
</comment>
<proteinExistence type="predicted"/>
<evidence type="ECO:0000313" key="4">
    <source>
        <dbReference type="Proteomes" id="UP001165584"/>
    </source>
</evidence>
<feature type="transmembrane region" description="Helical" evidence="2">
    <location>
        <begin position="77"/>
        <end position="98"/>
    </location>
</feature>
<feature type="transmembrane region" description="Helical" evidence="2">
    <location>
        <begin position="164"/>
        <end position="182"/>
    </location>
</feature>
<feature type="region of interest" description="Disordered" evidence="1">
    <location>
        <begin position="1"/>
        <end position="28"/>
    </location>
</feature>
<accession>A0ABT2GKN7</accession>
<keyword evidence="2" id="KW-1133">Transmembrane helix</keyword>